<dbReference type="PROSITE" id="PS00409">
    <property type="entry name" value="PROKAR_NTER_METHYL"/>
    <property type="match status" value="1"/>
</dbReference>
<keyword evidence="1" id="KW-0812">Transmembrane</keyword>
<feature type="transmembrane region" description="Helical" evidence="1">
    <location>
        <begin position="12"/>
        <end position="34"/>
    </location>
</feature>
<protein>
    <submittedName>
        <fullName evidence="2">Type IV pilin protein</fullName>
    </submittedName>
</protein>
<accession>A0ABV7RF08</accession>
<dbReference type="Gene3D" id="3.30.700.10">
    <property type="entry name" value="Glycoprotein, Type 4 Pilin"/>
    <property type="match status" value="1"/>
</dbReference>
<dbReference type="Pfam" id="PF07963">
    <property type="entry name" value="N_methyl"/>
    <property type="match status" value="1"/>
</dbReference>
<dbReference type="Pfam" id="PF16732">
    <property type="entry name" value="ComP_DUS"/>
    <property type="match status" value="1"/>
</dbReference>
<dbReference type="RefSeq" id="WP_386087858.1">
    <property type="nucleotide sequence ID" value="NZ_JBHRXN010000005.1"/>
</dbReference>
<comment type="caution">
    <text evidence="2">The sequence shown here is derived from an EMBL/GenBank/DDBJ whole genome shotgun (WGS) entry which is preliminary data.</text>
</comment>
<evidence type="ECO:0000256" key="1">
    <source>
        <dbReference type="SAM" id="Phobius"/>
    </source>
</evidence>
<organism evidence="2 3">
    <name type="scientific">Vogesella facilis</name>
    <dbReference type="NCBI Taxonomy" id="1655232"/>
    <lineage>
        <taxon>Bacteria</taxon>
        <taxon>Pseudomonadati</taxon>
        <taxon>Pseudomonadota</taxon>
        <taxon>Betaproteobacteria</taxon>
        <taxon>Neisseriales</taxon>
        <taxon>Chromobacteriaceae</taxon>
        <taxon>Vogesella</taxon>
    </lineage>
</organism>
<reference evidence="3" key="1">
    <citation type="journal article" date="2019" name="Int. J. Syst. Evol. Microbiol.">
        <title>The Global Catalogue of Microorganisms (GCM) 10K type strain sequencing project: providing services to taxonomists for standard genome sequencing and annotation.</title>
        <authorList>
            <consortium name="The Broad Institute Genomics Platform"/>
            <consortium name="The Broad Institute Genome Sequencing Center for Infectious Disease"/>
            <person name="Wu L."/>
            <person name="Ma J."/>
        </authorList>
    </citation>
    <scope>NUCLEOTIDE SEQUENCE [LARGE SCALE GENOMIC DNA]</scope>
    <source>
        <strain evidence="3">KCTC 42742</strain>
    </source>
</reference>
<evidence type="ECO:0000313" key="3">
    <source>
        <dbReference type="Proteomes" id="UP001595741"/>
    </source>
</evidence>
<name>A0ABV7RF08_9NEIS</name>
<keyword evidence="3" id="KW-1185">Reference proteome</keyword>
<keyword evidence="1" id="KW-1133">Transmembrane helix</keyword>
<dbReference type="EMBL" id="JBHRXN010000005">
    <property type="protein sequence ID" value="MFC3530956.1"/>
    <property type="molecule type" value="Genomic_DNA"/>
</dbReference>
<dbReference type="NCBIfam" id="TIGR02532">
    <property type="entry name" value="IV_pilin_GFxxxE"/>
    <property type="match status" value="1"/>
</dbReference>
<proteinExistence type="predicted"/>
<dbReference type="InterPro" id="IPR012902">
    <property type="entry name" value="N_methyl_site"/>
</dbReference>
<evidence type="ECO:0000313" key="2">
    <source>
        <dbReference type="EMBL" id="MFC3530956.1"/>
    </source>
</evidence>
<dbReference type="InterPro" id="IPR045584">
    <property type="entry name" value="Pilin-like"/>
</dbReference>
<keyword evidence="1" id="KW-0472">Membrane</keyword>
<dbReference type="Proteomes" id="UP001595741">
    <property type="component" value="Unassembled WGS sequence"/>
</dbReference>
<dbReference type="SUPFAM" id="SSF54523">
    <property type="entry name" value="Pili subunits"/>
    <property type="match status" value="1"/>
</dbReference>
<dbReference type="InterPro" id="IPR031982">
    <property type="entry name" value="PilE-like"/>
</dbReference>
<gene>
    <name evidence="2" type="ORF">ACFOLG_02045</name>
</gene>
<sequence length="137" mass="14752">MTKLMRVRAMQRGVTLIELLIVVVVLGIIAAFAYPSYISYVIKTNRSAAMSFMTEAAAKQEEFVLDARRYASSVTELGVSAPTNVTKFYSITITAFNASTPPAYSVVATPTTGGMQATDGTLTLMSNGQKLPASKWN</sequence>